<feature type="domain" description="EF-hand" evidence="2">
    <location>
        <begin position="513"/>
        <end position="548"/>
    </location>
</feature>
<dbReference type="PANTHER" id="PTHR24114:SF2">
    <property type="entry name" value="F-BOX DOMAIN-CONTAINING PROTEIN-RELATED"/>
    <property type="match status" value="1"/>
</dbReference>
<protein>
    <submittedName>
        <fullName evidence="3">Ribonuclease/angiogenin inhibitor 1</fullName>
    </submittedName>
</protein>
<gene>
    <name evidence="3" type="ORF">A3Q56_02564</name>
</gene>
<dbReference type="PANTHER" id="PTHR24114">
    <property type="entry name" value="LEUCINE RICH REPEAT FAMILY PROTEIN"/>
    <property type="match status" value="1"/>
</dbReference>
<feature type="domain" description="EF-hand" evidence="2">
    <location>
        <begin position="477"/>
        <end position="512"/>
    </location>
</feature>
<dbReference type="EMBL" id="LWCA01000240">
    <property type="protein sequence ID" value="OAF69709.1"/>
    <property type="molecule type" value="Genomic_DNA"/>
</dbReference>
<dbReference type="SMART" id="SM00368">
    <property type="entry name" value="LRR_RI"/>
    <property type="match status" value="7"/>
</dbReference>
<name>A0A177B601_9BILA</name>
<dbReference type="InterPro" id="IPR002048">
    <property type="entry name" value="EF_hand_dom"/>
</dbReference>
<dbReference type="OrthoDB" id="120976at2759"/>
<dbReference type="InterPro" id="IPR011992">
    <property type="entry name" value="EF-hand-dom_pair"/>
</dbReference>
<accession>A0A177B601</accession>
<evidence type="ECO:0000313" key="4">
    <source>
        <dbReference type="Proteomes" id="UP000078046"/>
    </source>
</evidence>
<reference evidence="3 4" key="1">
    <citation type="submission" date="2016-04" db="EMBL/GenBank/DDBJ databases">
        <title>The genome of Intoshia linei affirms orthonectids as highly simplified spiralians.</title>
        <authorList>
            <person name="Mikhailov K.V."/>
            <person name="Slusarev G.S."/>
            <person name="Nikitin M.A."/>
            <person name="Logacheva M.D."/>
            <person name="Penin A."/>
            <person name="Aleoshin V."/>
            <person name="Panchin Y.V."/>
        </authorList>
    </citation>
    <scope>NUCLEOTIDE SEQUENCE [LARGE SCALE GENOMIC DNA]</scope>
    <source>
        <strain evidence="3">Intl2013</strain>
        <tissue evidence="3">Whole animal</tissue>
    </source>
</reference>
<dbReference type="Gene3D" id="1.10.238.10">
    <property type="entry name" value="EF-hand"/>
    <property type="match status" value="1"/>
</dbReference>
<dbReference type="InterPro" id="IPR001611">
    <property type="entry name" value="Leu-rich_rpt"/>
</dbReference>
<dbReference type="SMART" id="SM00054">
    <property type="entry name" value="EFh"/>
    <property type="match status" value="2"/>
</dbReference>
<comment type="caution">
    <text evidence="3">The sequence shown here is derived from an EMBL/GenBank/DDBJ whole genome shotgun (WGS) entry which is preliminary data.</text>
</comment>
<dbReference type="Proteomes" id="UP000078046">
    <property type="component" value="Unassembled WGS sequence"/>
</dbReference>
<evidence type="ECO:0000256" key="1">
    <source>
        <dbReference type="ARBA" id="ARBA00022837"/>
    </source>
</evidence>
<evidence type="ECO:0000259" key="2">
    <source>
        <dbReference type="PROSITE" id="PS50222"/>
    </source>
</evidence>
<dbReference type="PROSITE" id="PS50222">
    <property type="entry name" value="EF_HAND_2"/>
    <property type="match status" value="2"/>
</dbReference>
<dbReference type="InterPro" id="IPR052394">
    <property type="entry name" value="LRR-containing"/>
</dbReference>
<dbReference type="InterPro" id="IPR018247">
    <property type="entry name" value="EF_Hand_1_Ca_BS"/>
</dbReference>
<dbReference type="SUPFAM" id="SSF47473">
    <property type="entry name" value="EF-hand"/>
    <property type="match status" value="1"/>
</dbReference>
<organism evidence="3 4">
    <name type="scientific">Intoshia linei</name>
    <dbReference type="NCBI Taxonomy" id="1819745"/>
    <lineage>
        <taxon>Eukaryota</taxon>
        <taxon>Metazoa</taxon>
        <taxon>Spiralia</taxon>
        <taxon>Lophotrochozoa</taxon>
        <taxon>Mesozoa</taxon>
        <taxon>Orthonectida</taxon>
        <taxon>Rhopaluridae</taxon>
        <taxon>Intoshia</taxon>
    </lineage>
</organism>
<dbReference type="PROSITE" id="PS00018">
    <property type="entry name" value="EF_HAND_1"/>
    <property type="match status" value="2"/>
</dbReference>
<dbReference type="Pfam" id="PF13499">
    <property type="entry name" value="EF-hand_7"/>
    <property type="match status" value="1"/>
</dbReference>
<dbReference type="CDD" id="cd00051">
    <property type="entry name" value="EFh"/>
    <property type="match status" value="1"/>
</dbReference>
<dbReference type="SUPFAM" id="SSF52047">
    <property type="entry name" value="RNI-like"/>
    <property type="match status" value="1"/>
</dbReference>
<keyword evidence="4" id="KW-1185">Reference proteome</keyword>
<proteinExistence type="predicted"/>
<dbReference type="Gene3D" id="3.80.10.10">
    <property type="entry name" value="Ribonuclease Inhibitor"/>
    <property type="match status" value="3"/>
</dbReference>
<evidence type="ECO:0000313" key="3">
    <source>
        <dbReference type="EMBL" id="OAF69709.1"/>
    </source>
</evidence>
<sequence length="614" mass="70580">MDDYSELYFHTDLSDEKVTLTKKQRIEQMKINAMKQASKYRIEAIVNAHTHLRKILKFTNRIKKFVTKTSVIKSDSETENPFPRSTVTNRLPSVFDKPFLNNEFEESGDSIDNEPEDIQKAKEQEIKNFQLNIYNQACINLNVPYVSAYRRQINNKIMDLSYCSIDSEKFKPCAISLMSNTNIEEINLSDNRICDIGCYYLSNSLKENVSLRVLIFSNNSIKTEGLRYLCQSLKYNTLITDLDISGNNFYEKDLNYLVDLFSYNRTLVYLKLSNNRISIKGGLLIAKIIAVKSSLEILDLSWNNIRLEGATSICKSLGKNSSLKELNLGWNGIFLSGCIYLSQSLRQNQTLVHLNISNNRLNMECIGHIFKGIEQNNTLEILNIDNNPITIIGIEFILKCVKESVNQSLTKIDFKSHSISEAILKTILEISNKQNIKFDHGKVYWNCKPKSNETRYVDEYALLDSEPLMVLLEYVRLSGLRLLDFFSSLDKDGSKSLTTEEFTEGIKSIDIPLSQVGISRLIKKLDVDGDGEVDYSELLEGQKEHKIKYRKMMELSKSIPIEMTEIGRICAKLAYVMKNRNYKRIARINSYYDINSSITHTTAKIKQLNNIINY</sequence>
<dbReference type="InterPro" id="IPR032675">
    <property type="entry name" value="LRR_dom_sf"/>
</dbReference>
<keyword evidence="1" id="KW-0106">Calcium</keyword>
<dbReference type="AlphaFoldDB" id="A0A177B601"/>
<dbReference type="GO" id="GO:0005509">
    <property type="term" value="F:calcium ion binding"/>
    <property type="evidence" value="ECO:0007669"/>
    <property type="project" value="InterPro"/>
</dbReference>
<dbReference type="Pfam" id="PF13516">
    <property type="entry name" value="LRR_6"/>
    <property type="match status" value="5"/>
</dbReference>